<reference evidence="5 6" key="4">
    <citation type="journal article" date="2010" name="Environ. Microbiol.">
        <title>The bacterial genus Collimonas: mycophagy, weathering and other adaptive solutions to life in oligotrophic soil environments.</title>
        <authorList>
            <person name="Leveau J.H."/>
            <person name="Uroz S."/>
            <person name="de Boer W."/>
        </authorList>
    </citation>
    <scope>NUCLEOTIDE SEQUENCE [LARGE SCALE GENOMIC DNA]</scope>
    <source>
        <strain evidence="5 6">Ter331</strain>
    </source>
</reference>
<dbReference type="GO" id="GO:0005524">
    <property type="term" value="F:ATP binding"/>
    <property type="evidence" value="ECO:0007669"/>
    <property type="project" value="UniProtKB-KW"/>
</dbReference>
<dbReference type="InterPro" id="IPR037257">
    <property type="entry name" value="T2SS_E_N_sf"/>
</dbReference>
<dbReference type="InterPro" id="IPR003593">
    <property type="entry name" value="AAA+_ATPase"/>
</dbReference>
<dbReference type="Pfam" id="PF05157">
    <property type="entry name" value="MshEN"/>
    <property type="match status" value="1"/>
</dbReference>
<dbReference type="PANTHER" id="PTHR30258:SF13">
    <property type="entry name" value="SECRETION PATHWAY ATPASE-RELATED"/>
    <property type="match status" value="1"/>
</dbReference>
<dbReference type="SUPFAM" id="SSF160246">
    <property type="entry name" value="EspE N-terminal domain-like"/>
    <property type="match status" value="1"/>
</dbReference>
<reference evidence="6" key="6">
    <citation type="submission" date="2011-05" db="EMBL/GenBank/DDBJ databases">
        <title>Complete sequence of Collimonas fungivorans Ter331.</title>
        <authorList>
            <person name="Leveau J.H."/>
        </authorList>
    </citation>
    <scope>NUCLEOTIDE SEQUENCE [LARGE SCALE GENOMIC DNA]</scope>
    <source>
        <strain evidence="6">Ter331</strain>
    </source>
</reference>
<keyword evidence="3" id="KW-0067">ATP-binding</keyword>
<feature type="domain" description="Bacterial type II secretion system protein E" evidence="4">
    <location>
        <begin position="432"/>
        <end position="446"/>
    </location>
</feature>
<dbReference type="STRING" id="1005048.CFU_2565"/>
<name>G0A9D0_COLFT</name>
<dbReference type="InterPro" id="IPR007831">
    <property type="entry name" value="T2SS_GspE_N"/>
</dbReference>
<reference evidence="5 6" key="1">
    <citation type="journal article" date="2004" name="Environ. Microbiol.">
        <title>Phylogeny-function analysis of (meta)genomic libraries: screening for expression of ribosomal RNA genes by large-insert library fluorescent in situ hybridization (LIL-FISH).</title>
        <authorList>
            <person name="Leveau J.H."/>
            <person name="Gerards S."/>
            <person name="de Boer W."/>
            <person name="van Veen J.A."/>
        </authorList>
    </citation>
    <scope>NUCLEOTIDE SEQUENCE [LARGE SCALE GENOMIC DNA]</scope>
    <source>
        <strain evidence="5 6">Ter331</strain>
    </source>
</reference>
<evidence type="ECO:0000313" key="6">
    <source>
        <dbReference type="Proteomes" id="UP000008392"/>
    </source>
</evidence>
<evidence type="ECO:0000256" key="2">
    <source>
        <dbReference type="ARBA" id="ARBA00022741"/>
    </source>
</evidence>
<dbReference type="Proteomes" id="UP000008392">
    <property type="component" value="Chromosome"/>
</dbReference>
<reference evidence="5 6" key="2">
    <citation type="journal article" date="2006" name="J. Microbiol. Methods">
        <title>Genomic flank-sequencing of plasposon insertion sites for rapid identification of functional genes.</title>
        <authorList>
            <person name="Leveau J.H."/>
            <person name="Gerards S."/>
            <person name="Fritsche K."/>
            <person name="Zondag G."/>
            <person name="van Veen J.A."/>
        </authorList>
    </citation>
    <scope>NUCLEOTIDE SEQUENCE [LARGE SCALE GENOMIC DNA]</scope>
    <source>
        <strain evidence="5 6">Ter331</strain>
    </source>
</reference>
<dbReference type="InterPro" id="IPR001482">
    <property type="entry name" value="T2SS/T4SS_dom"/>
</dbReference>
<evidence type="ECO:0000313" key="5">
    <source>
        <dbReference type="EMBL" id="AEK62392.1"/>
    </source>
</evidence>
<accession>G0A9D0</accession>
<dbReference type="Gene3D" id="3.30.300.160">
    <property type="entry name" value="Type II secretion system, protein E, N-terminal domain"/>
    <property type="match status" value="1"/>
</dbReference>
<dbReference type="PROSITE" id="PS00662">
    <property type="entry name" value="T2SP_E"/>
    <property type="match status" value="1"/>
</dbReference>
<gene>
    <name evidence="5" type="ordered locus">CFU_2565</name>
</gene>
<keyword evidence="2" id="KW-0547">Nucleotide-binding</keyword>
<dbReference type="GO" id="GO:0005886">
    <property type="term" value="C:plasma membrane"/>
    <property type="evidence" value="ECO:0007669"/>
    <property type="project" value="TreeGrafter"/>
</dbReference>
<dbReference type="Gene3D" id="3.30.450.90">
    <property type="match status" value="1"/>
</dbReference>
<dbReference type="FunFam" id="3.40.50.300:FF:000398">
    <property type="entry name" value="Type IV pilus assembly ATPase PilB"/>
    <property type="match status" value="1"/>
</dbReference>
<proteinExistence type="inferred from homology"/>
<dbReference type="HOGENOM" id="CLU_013446_10_1_4"/>
<reference evidence="5 6" key="5">
    <citation type="journal article" date="2011" name="ISME J.">
        <title>Dual transcriptional profiling of a bacterial/fungal confrontation: Collimonas fungivorans versus Aspergillus niger.</title>
        <authorList>
            <person name="Mela F."/>
            <person name="Fritsche K."/>
            <person name="de Boer W."/>
            <person name="van Veen J.A."/>
            <person name="de Graaff L.H."/>
            <person name="van den Berg M."/>
            <person name="Leveau J.H."/>
        </authorList>
    </citation>
    <scope>NUCLEOTIDE SEQUENCE [LARGE SCALE GENOMIC DNA]</scope>
    <source>
        <strain evidence="5 6">Ter331</strain>
    </source>
</reference>
<comment type="similarity">
    <text evidence="1">Belongs to the GSP E family.</text>
</comment>
<dbReference type="SMART" id="SM00382">
    <property type="entry name" value="AAA"/>
    <property type="match status" value="1"/>
</dbReference>
<keyword evidence="6" id="KW-1185">Reference proteome</keyword>
<protein>
    <submittedName>
        <fullName evidence="5">Putative secretion pathway ATPase</fullName>
    </submittedName>
</protein>
<dbReference type="CDD" id="cd01129">
    <property type="entry name" value="PulE-GspE-like"/>
    <property type="match status" value="1"/>
</dbReference>
<dbReference type="Pfam" id="PF00437">
    <property type="entry name" value="T2SSE"/>
    <property type="match status" value="1"/>
</dbReference>
<dbReference type="AlphaFoldDB" id="G0A9D0"/>
<evidence type="ECO:0000256" key="3">
    <source>
        <dbReference type="ARBA" id="ARBA00022840"/>
    </source>
</evidence>
<organism evidence="5 6">
    <name type="scientific">Collimonas fungivorans (strain Ter331)</name>
    <dbReference type="NCBI Taxonomy" id="1005048"/>
    <lineage>
        <taxon>Bacteria</taxon>
        <taxon>Pseudomonadati</taxon>
        <taxon>Pseudomonadota</taxon>
        <taxon>Betaproteobacteria</taxon>
        <taxon>Burkholderiales</taxon>
        <taxon>Oxalobacteraceae</taxon>
        <taxon>Collimonas</taxon>
    </lineage>
</organism>
<evidence type="ECO:0000256" key="1">
    <source>
        <dbReference type="ARBA" id="ARBA00006611"/>
    </source>
</evidence>
<dbReference type="SUPFAM" id="SSF52540">
    <property type="entry name" value="P-loop containing nucleoside triphosphate hydrolases"/>
    <property type="match status" value="1"/>
</dbReference>
<reference evidence="5 6" key="3">
    <citation type="journal article" date="2008" name="FEMS Microbiol. Ecol.">
        <title>Identification and characterization of genes underlying chitinolysis in Collimonas fungivorans Ter331.</title>
        <authorList>
            <person name="Fritsche K."/>
            <person name="de Boer W."/>
            <person name="Gerards S."/>
            <person name="van den Berg M."/>
            <person name="van Veen J.A."/>
            <person name="Leveau J.H."/>
        </authorList>
    </citation>
    <scope>NUCLEOTIDE SEQUENCE [LARGE SCALE GENOMIC DNA]</scope>
    <source>
        <strain evidence="5 6">Ter331</strain>
    </source>
</reference>
<dbReference type="KEGG" id="cfu:CFU_2565"/>
<dbReference type="EMBL" id="CP002745">
    <property type="protein sequence ID" value="AEK62392.1"/>
    <property type="molecule type" value="Genomic_DNA"/>
</dbReference>
<dbReference type="eggNOG" id="COG2804">
    <property type="taxonomic scope" value="Bacteria"/>
</dbReference>
<dbReference type="InterPro" id="IPR027417">
    <property type="entry name" value="P-loop_NTPase"/>
</dbReference>
<dbReference type="PANTHER" id="PTHR30258">
    <property type="entry name" value="TYPE II SECRETION SYSTEM PROTEIN GSPE-RELATED"/>
    <property type="match status" value="1"/>
</dbReference>
<dbReference type="Gene3D" id="3.40.50.300">
    <property type="entry name" value="P-loop containing nucleotide triphosphate hydrolases"/>
    <property type="match status" value="1"/>
</dbReference>
<evidence type="ECO:0000259" key="4">
    <source>
        <dbReference type="PROSITE" id="PS00662"/>
    </source>
</evidence>
<sequence length="617" mass="68841">MAYQTNPAQPAAQPAAKPIDTPVAMNTASPKILDLQQIFTWLLNDGTVDKNEVKAFYTQAQGIFRNAPIAIHPLNAVAQCKRQSALPPHRAITLEWLTEWLARQVQMPFYRIDPLKIDFAKVADVMSASYATRFNILPVELSLTDLVIATAEPFRTEWQAEIAKISRRNIRLVIANPLDITQYITQFFTLAKSIKSAHKSGGQELALRNNFEQLVELGRSNKQVDANDQHIVNIVDWLWQYAFEQRASDIHMEPKRDFSAIRFRIDGVLHQVYQVPAVVMIAMTARIKLLGRMDVIEKRRPQDGRIKTRTAGGQEIELRLSTLPTAFGEKLVMRIFDPEVVVKTLPELGFPADDALRWDALTKRPHGIILVTGPTGSGKTTTLYTTLKALATSEVNVCSVEDPIEMVEASFNQMQVNHGIDLTFADGVRALMRQDPDIIMVGEIRDLETAEMAIQAALTGHLVLSTLHTNDAPSAVMRLLELGVPYYLLETTLIGIMAQRLVRTLCTHCKSADGQVADDVWATLVENWNVPKPANVYHPVGCPECRQTGYRGRTGLYELLTVTQPFSKLIQTETDIHALKQQSIRDGMKPLRLAGALKVLEGVTTVEEVLKVTSALT</sequence>
<dbReference type="GO" id="GO:0016887">
    <property type="term" value="F:ATP hydrolysis activity"/>
    <property type="evidence" value="ECO:0007669"/>
    <property type="project" value="TreeGrafter"/>
</dbReference>